<dbReference type="Proteomes" id="UP000598146">
    <property type="component" value="Unassembled WGS sequence"/>
</dbReference>
<feature type="region of interest" description="Disordered" evidence="2">
    <location>
        <begin position="62"/>
        <end position="107"/>
    </location>
</feature>
<feature type="domain" description="AB hydrolase-1" evidence="3">
    <location>
        <begin position="24"/>
        <end position="296"/>
    </location>
</feature>
<comment type="caution">
    <text evidence="4">The sequence shown here is derived from an EMBL/GenBank/DDBJ whole genome shotgun (WGS) entry which is preliminary data.</text>
</comment>
<sequence>MPIYIGSDGTPLHYDDTRPGGGVPPLIVLAGGAARHPDYLGDLAGLSSRYRLVIPHLRGVGKSSAAPVPQVDEAPPGEAPPGEAPPGEAPQEEASRQEASPGDGIGSYWRQTEDIERLREHLGLERIALAGHSAGTRLATAYVARFPERLACLILITPPATHLVATPPDADELIARRLTDPVFAAAAAAAKSGPDLSDEERFNDWARRCAPLGYARWGTVEQAHAAAGRWSLPAVRAYFSVEPPGDFAARLARVTAPVLVVAGEVDCLTGLAPVVALADIFPAGRVEIIERCGHYPWVEQPTEFRRAVDGLLVEIDHHLR</sequence>
<dbReference type="Gene3D" id="3.40.50.1820">
    <property type="entry name" value="alpha/beta hydrolase"/>
    <property type="match status" value="1"/>
</dbReference>
<dbReference type="SUPFAM" id="SSF53474">
    <property type="entry name" value="alpha/beta-Hydrolases"/>
    <property type="match status" value="1"/>
</dbReference>
<dbReference type="Pfam" id="PF00561">
    <property type="entry name" value="Abhydrolase_1"/>
    <property type="match status" value="1"/>
</dbReference>
<dbReference type="PANTHER" id="PTHR43798:SF31">
    <property type="entry name" value="AB HYDROLASE SUPERFAMILY PROTEIN YCLE"/>
    <property type="match status" value="1"/>
</dbReference>
<evidence type="ECO:0000259" key="3">
    <source>
        <dbReference type="Pfam" id="PF00561"/>
    </source>
</evidence>
<gene>
    <name evidence="4" type="ORF">I4J89_12665</name>
</gene>
<dbReference type="InterPro" id="IPR029058">
    <property type="entry name" value="AB_hydrolase_fold"/>
</dbReference>
<keyword evidence="5" id="KW-1185">Reference proteome</keyword>
<evidence type="ECO:0000313" key="5">
    <source>
        <dbReference type="Proteomes" id="UP000598146"/>
    </source>
</evidence>
<evidence type="ECO:0000256" key="1">
    <source>
        <dbReference type="ARBA" id="ARBA00022801"/>
    </source>
</evidence>
<protein>
    <submittedName>
        <fullName evidence="4">Alpha/beta hydrolase</fullName>
    </submittedName>
</protein>
<organism evidence="4 5">
    <name type="scientific">Actinoplanes aureus</name>
    <dbReference type="NCBI Taxonomy" id="2792083"/>
    <lineage>
        <taxon>Bacteria</taxon>
        <taxon>Bacillati</taxon>
        <taxon>Actinomycetota</taxon>
        <taxon>Actinomycetes</taxon>
        <taxon>Micromonosporales</taxon>
        <taxon>Micromonosporaceae</taxon>
        <taxon>Actinoplanes</taxon>
    </lineage>
</organism>
<evidence type="ECO:0000313" key="4">
    <source>
        <dbReference type="EMBL" id="MBG0562318.1"/>
    </source>
</evidence>
<dbReference type="RefSeq" id="WP_196414108.1">
    <property type="nucleotide sequence ID" value="NZ_JADQTO010000005.1"/>
</dbReference>
<accession>A0A931FWD3</accession>
<evidence type="ECO:0000256" key="2">
    <source>
        <dbReference type="SAM" id="MobiDB-lite"/>
    </source>
</evidence>
<reference evidence="4" key="1">
    <citation type="submission" date="2020-11" db="EMBL/GenBank/DDBJ databases">
        <title>Isolation and identification of active actinomycetes.</title>
        <authorList>
            <person name="Sun X."/>
        </authorList>
    </citation>
    <scope>NUCLEOTIDE SEQUENCE</scope>
    <source>
        <strain evidence="4">NEAU-A11</strain>
    </source>
</reference>
<dbReference type="InterPro" id="IPR050266">
    <property type="entry name" value="AB_hydrolase_sf"/>
</dbReference>
<name>A0A931FWD3_9ACTN</name>
<dbReference type="PANTHER" id="PTHR43798">
    <property type="entry name" value="MONOACYLGLYCEROL LIPASE"/>
    <property type="match status" value="1"/>
</dbReference>
<proteinExistence type="predicted"/>
<feature type="compositionally biased region" description="Pro residues" evidence="2">
    <location>
        <begin position="77"/>
        <end position="88"/>
    </location>
</feature>
<dbReference type="GO" id="GO:0016787">
    <property type="term" value="F:hydrolase activity"/>
    <property type="evidence" value="ECO:0007669"/>
    <property type="project" value="UniProtKB-KW"/>
</dbReference>
<dbReference type="GO" id="GO:0016020">
    <property type="term" value="C:membrane"/>
    <property type="evidence" value="ECO:0007669"/>
    <property type="project" value="TreeGrafter"/>
</dbReference>
<dbReference type="AlphaFoldDB" id="A0A931FWD3"/>
<keyword evidence="1 4" id="KW-0378">Hydrolase</keyword>
<dbReference type="InterPro" id="IPR000073">
    <property type="entry name" value="AB_hydrolase_1"/>
</dbReference>
<dbReference type="EMBL" id="JADQTO010000005">
    <property type="protein sequence ID" value="MBG0562318.1"/>
    <property type="molecule type" value="Genomic_DNA"/>
</dbReference>